<protein>
    <recommendedName>
        <fullName evidence="3">DUF559 domain-containing protein</fullName>
    </recommendedName>
</protein>
<dbReference type="Proteomes" id="UP001157161">
    <property type="component" value="Unassembled WGS sequence"/>
</dbReference>
<comment type="caution">
    <text evidence="1">The sequence shown here is derived from an EMBL/GenBank/DDBJ whole genome shotgun (WGS) entry which is preliminary data.</text>
</comment>
<keyword evidence="2" id="KW-1185">Reference proteome</keyword>
<dbReference type="EMBL" id="BSUM01000001">
    <property type="protein sequence ID" value="GMA33063.1"/>
    <property type="molecule type" value="Genomic_DNA"/>
</dbReference>
<sequence length="255" mass="28509">MLDVEPYLERTIAERERREVEIALLASGDGAVAVGLAALRLHGCWALPRIWRARAVRRSRRRGRGGAQNDHFAVTTAGGRLAAVVLDAVVQALPHLDRLHLVAVLDWALNRGHLRSVDELVVRAAGHRGVARLREWGVLADGRAESFLETWARLQCVDAGIPPTTLQLPLLDVDGSVRARGDLAWRLPDGRWLVVEIDGVSIHDRPTSSRLDRRRQNWMVGERTVVLRYDAEDLRRGLLPLEVRRTMRALTRAAA</sequence>
<evidence type="ECO:0000313" key="2">
    <source>
        <dbReference type="Proteomes" id="UP001157161"/>
    </source>
</evidence>
<reference evidence="1" key="2">
    <citation type="submission" date="2023-02" db="EMBL/GenBank/DDBJ databases">
        <authorList>
            <person name="Sun Q."/>
            <person name="Mori K."/>
        </authorList>
    </citation>
    <scope>NUCLEOTIDE SEQUENCE</scope>
    <source>
        <strain evidence="1">NBRC 112290</strain>
    </source>
</reference>
<name>A0AA37XH63_9MICO</name>
<evidence type="ECO:0000313" key="1">
    <source>
        <dbReference type="EMBL" id="GMA33063.1"/>
    </source>
</evidence>
<gene>
    <name evidence="1" type="ORF">GCM10025875_30550</name>
</gene>
<reference evidence="1" key="1">
    <citation type="journal article" date="2014" name="Int. J. Syst. Evol. Microbiol.">
        <title>Complete genome sequence of Corynebacterium casei LMG S-19264T (=DSM 44701T), isolated from a smear-ripened cheese.</title>
        <authorList>
            <consortium name="US DOE Joint Genome Institute (JGI-PGF)"/>
            <person name="Walter F."/>
            <person name="Albersmeier A."/>
            <person name="Kalinowski J."/>
            <person name="Ruckert C."/>
        </authorList>
    </citation>
    <scope>NUCLEOTIDE SEQUENCE</scope>
    <source>
        <strain evidence="1">NBRC 112290</strain>
    </source>
</reference>
<accession>A0AA37XH63</accession>
<proteinExistence type="predicted"/>
<evidence type="ECO:0008006" key="3">
    <source>
        <dbReference type="Google" id="ProtNLM"/>
    </source>
</evidence>
<organism evidence="1 2">
    <name type="scientific">Litorihabitans aurantiacus</name>
    <dbReference type="NCBI Taxonomy" id="1930061"/>
    <lineage>
        <taxon>Bacteria</taxon>
        <taxon>Bacillati</taxon>
        <taxon>Actinomycetota</taxon>
        <taxon>Actinomycetes</taxon>
        <taxon>Micrococcales</taxon>
        <taxon>Beutenbergiaceae</taxon>
        <taxon>Litorihabitans</taxon>
    </lineage>
</organism>
<dbReference type="AlphaFoldDB" id="A0AA37XH63"/>